<protein>
    <submittedName>
        <fullName evidence="2">Uncharacterized protein</fullName>
    </submittedName>
</protein>
<gene>
    <name evidence="2" type="ORF">JYB87_11025</name>
</gene>
<keyword evidence="1" id="KW-0812">Transmembrane</keyword>
<accession>A0ABX7QLI3</accession>
<dbReference type="RefSeq" id="WP_207353552.1">
    <property type="nucleotide sequence ID" value="NZ_CP071503.1"/>
</dbReference>
<proteinExistence type="predicted"/>
<dbReference type="EMBL" id="CP071503">
    <property type="protein sequence ID" value="QSX32307.1"/>
    <property type="molecule type" value="Genomic_DNA"/>
</dbReference>
<evidence type="ECO:0000313" key="2">
    <source>
        <dbReference type="EMBL" id="QSX32307.1"/>
    </source>
</evidence>
<feature type="transmembrane region" description="Helical" evidence="1">
    <location>
        <begin position="21"/>
        <end position="40"/>
    </location>
</feature>
<name>A0ABX7QLI3_9GAMM</name>
<reference evidence="2 3" key="1">
    <citation type="submission" date="2021-03" db="EMBL/GenBank/DDBJ databases">
        <title>Novel species identification of genus Shewanella.</title>
        <authorList>
            <person name="Liu G."/>
            <person name="Zhang Q."/>
        </authorList>
    </citation>
    <scope>NUCLEOTIDE SEQUENCE [LARGE SCALE GENOMIC DNA]</scope>
    <source>
        <strain evidence="2 3">FJAT-51800</strain>
    </source>
</reference>
<keyword evidence="1" id="KW-0472">Membrane</keyword>
<keyword evidence="3" id="KW-1185">Reference proteome</keyword>
<feature type="transmembrane region" description="Helical" evidence="1">
    <location>
        <begin position="52"/>
        <end position="73"/>
    </location>
</feature>
<evidence type="ECO:0000256" key="1">
    <source>
        <dbReference type="SAM" id="Phobius"/>
    </source>
</evidence>
<dbReference type="Proteomes" id="UP000662770">
    <property type="component" value="Chromosome"/>
</dbReference>
<organism evidence="2 3">
    <name type="scientific">Shewanella avicenniae</name>
    <dbReference type="NCBI Taxonomy" id="2814294"/>
    <lineage>
        <taxon>Bacteria</taxon>
        <taxon>Pseudomonadati</taxon>
        <taxon>Pseudomonadota</taxon>
        <taxon>Gammaproteobacteria</taxon>
        <taxon>Alteromonadales</taxon>
        <taxon>Shewanellaceae</taxon>
        <taxon>Shewanella</taxon>
    </lineage>
</organism>
<sequence length="106" mass="11921">MTKLADEMQSTELAPWRKKGLVVLLLLLSITPFYLTYSALTPEANLGWWELRHFVAMAGMQAGAQFALAWFIWRNSVPNYVMFAILLMAMSFQASYGICVVLLANG</sequence>
<evidence type="ECO:0000313" key="3">
    <source>
        <dbReference type="Proteomes" id="UP000662770"/>
    </source>
</evidence>
<keyword evidence="1" id="KW-1133">Transmembrane helix</keyword>
<feature type="transmembrane region" description="Helical" evidence="1">
    <location>
        <begin position="80"/>
        <end position="104"/>
    </location>
</feature>